<dbReference type="SUPFAM" id="SSF52821">
    <property type="entry name" value="Rhodanese/Cell cycle control phosphatase"/>
    <property type="match status" value="2"/>
</dbReference>
<dbReference type="RefSeq" id="WP_188391220.1">
    <property type="nucleotide sequence ID" value="NZ_BMEV01000012.1"/>
</dbReference>
<dbReference type="InterPro" id="IPR036873">
    <property type="entry name" value="Rhodanese-like_dom_sf"/>
</dbReference>
<dbReference type="Gene3D" id="3.40.250.10">
    <property type="entry name" value="Rhodanese-like domain"/>
    <property type="match status" value="2"/>
</dbReference>
<dbReference type="PROSITE" id="PS50206">
    <property type="entry name" value="RHODANESE_3"/>
    <property type="match status" value="2"/>
</dbReference>
<accession>A0A8J3EJJ9</accession>
<dbReference type="PANTHER" id="PTHR11364:SF27">
    <property type="entry name" value="SULFURTRANSFERASE"/>
    <property type="match status" value="1"/>
</dbReference>
<reference evidence="4" key="2">
    <citation type="submission" date="2020-09" db="EMBL/GenBank/DDBJ databases">
        <authorList>
            <person name="Sun Q."/>
            <person name="Zhou Y."/>
        </authorList>
    </citation>
    <scope>NUCLEOTIDE SEQUENCE</scope>
    <source>
        <strain evidence="4">CGMCC 1.12360</strain>
    </source>
</reference>
<dbReference type="InterPro" id="IPR001307">
    <property type="entry name" value="Thiosulphate_STrfase_CS"/>
</dbReference>
<dbReference type="PANTHER" id="PTHR11364">
    <property type="entry name" value="THIOSULFATE SULFERTANSFERASE"/>
    <property type="match status" value="1"/>
</dbReference>
<gene>
    <name evidence="4" type="ORF">GCM10010978_09390</name>
</gene>
<evidence type="ECO:0000313" key="5">
    <source>
        <dbReference type="Proteomes" id="UP000602050"/>
    </source>
</evidence>
<name>A0A8J3EJJ9_9BACI</name>
<feature type="domain" description="Rhodanese" evidence="3">
    <location>
        <begin position="16"/>
        <end position="135"/>
    </location>
</feature>
<evidence type="ECO:0000259" key="3">
    <source>
        <dbReference type="PROSITE" id="PS50206"/>
    </source>
</evidence>
<evidence type="ECO:0000256" key="1">
    <source>
        <dbReference type="ARBA" id="ARBA00022679"/>
    </source>
</evidence>
<dbReference type="InterPro" id="IPR045078">
    <property type="entry name" value="TST/MPST-like"/>
</dbReference>
<feature type="domain" description="Rhodanese" evidence="3">
    <location>
        <begin position="165"/>
        <end position="275"/>
    </location>
</feature>
<dbReference type="SMART" id="SM00450">
    <property type="entry name" value="RHOD"/>
    <property type="match status" value="2"/>
</dbReference>
<protein>
    <submittedName>
        <fullName evidence="4">Thiosulfate sulfurtransferase</fullName>
    </submittedName>
</protein>
<dbReference type="CDD" id="cd01449">
    <property type="entry name" value="TST_Repeat_2"/>
    <property type="match status" value="1"/>
</dbReference>
<dbReference type="PROSITE" id="PS00380">
    <property type="entry name" value="RHODANESE_1"/>
    <property type="match status" value="1"/>
</dbReference>
<evidence type="ECO:0000256" key="2">
    <source>
        <dbReference type="ARBA" id="ARBA00022737"/>
    </source>
</evidence>
<dbReference type="Proteomes" id="UP000602050">
    <property type="component" value="Unassembled WGS sequence"/>
</dbReference>
<sequence length="279" mass="32220">MAFTVTAEELKNELEQGTNVVIIDVRFDLQEPEAGRRWYKEEHLPGAVYLDLNKDLSSKPVKHGGNHPLPDEGRFAKRLGDLGIDRETKVIIYDQENDMYASRCWWLLYYMGHEEMYILEGGFSRWKELGYETTEQVPHYPQKQYNASVRPELVATMEEVKEKIRNKRAILIDSRSKERYLGLEEPLYEKAGHIPGAKHYFWKDVFTEGGKWKDPSELEKHFQTLPKGEEIIVSCGSGVSACPNFIALKLAGYEKVKLYPGSFSDWISYEENEVATGEE</sequence>
<organism evidence="4 5">
    <name type="scientific">Compostibacillus humi</name>
    <dbReference type="NCBI Taxonomy" id="1245525"/>
    <lineage>
        <taxon>Bacteria</taxon>
        <taxon>Bacillati</taxon>
        <taxon>Bacillota</taxon>
        <taxon>Bacilli</taxon>
        <taxon>Bacillales</taxon>
        <taxon>Bacillaceae</taxon>
        <taxon>Compostibacillus</taxon>
    </lineage>
</organism>
<evidence type="ECO:0000313" key="4">
    <source>
        <dbReference type="EMBL" id="GGH72460.1"/>
    </source>
</evidence>
<dbReference type="Pfam" id="PF00581">
    <property type="entry name" value="Rhodanese"/>
    <property type="match status" value="2"/>
</dbReference>
<keyword evidence="1" id="KW-0808">Transferase</keyword>
<reference evidence="4" key="1">
    <citation type="journal article" date="2014" name="Int. J. Syst. Evol. Microbiol.">
        <title>Complete genome sequence of Corynebacterium casei LMG S-19264T (=DSM 44701T), isolated from a smear-ripened cheese.</title>
        <authorList>
            <consortium name="US DOE Joint Genome Institute (JGI-PGF)"/>
            <person name="Walter F."/>
            <person name="Albersmeier A."/>
            <person name="Kalinowski J."/>
            <person name="Ruckert C."/>
        </authorList>
    </citation>
    <scope>NUCLEOTIDE SEQUENCE</scope>
    <source>
        <strain evidence="4">CGMCC 1.12360</strain>
    </source>
</reference>
<dbReference type="InterPro" id="IPR001763">
    <property type="entry name" value="Rhodanese-like_dom"/>
</dbReference>
<dbReference type="CDD" id="cd01448">
    <property type="entry name" value="TST_Repeat_1"/>
    <property type="match status" value="1"/>
</dbReference>
<dbReference type="AlphaFoldDB" id="A0A8J3EJJ9"/>
<dbReference type="EMBL" id="BMEV01000012">
    <property type="protein sequence ID" value="GGH72460.1"/>
    <property type="molecule type" value="Genomic_DNA"/>
</dbReference>
<dbReference type="GO" id="GO:0004792">
    <property type="term" value="F:thiosulfate-cyanide sulfurtransferase activity"/>
    <property type="evidence" value="ECO:0007669"/>
    <property type="project" value="InterPro"/>
</dbReference>
<proteinExistence type="predicted"/>
<keyword evidence="2" id="KW-0677">Repeat</keyword>
<keyword evidence="5" id="KW-1185">Reference proteome</keyword>
<comment type="caution">
    <text evidence="4">The sequence shown here is derived from an EMBL/GenBank/DDBJ whole genome shotgun (WGS) entry which is preliminary data.</text>
</comment>